<keyword evidence="6" id="KW-0808">Transferase</keyword>
<dbReference type="InterPro" id="IPR036065">
    <property type="entry name" value="BolA-like_sf"/>
</dbReference>
<evidence type="ECO:0000256" key="5">
    <source>
        <dbReference type="ARBA" id="ARBA00022676"/>
    </source>
</evidence>
<keyword evidence="9 13" id="KW-1133">Transmembrane helix</keyword>
<dbReference type="InterPro" id="IPR020568">
    <property type="entry name" value="Ribosomal_Su5_D2-typ_SF"/>
</dbReference>
<comment type="pathway">
    <text evidence="2">Protein modification; protein glycosylation.</text>
</comment>
<evidence type="ECO:0000256" key="9">
    <source>
        <dbReference type="ARBA" id="ARBA00022989"/>
    </source>
</evidence>
<comment type="subcellular location">
    <subcellularLocation>
        <location evidence="1">Endoplasmic reticulum membrane</location>
        <topology evidence="1">Multi-pass membrane protein</topology>
    </subcellularLocation>
</comment>
<evidence type="ECO:0000256" key="10">
    <source>
        <dbReference type="ARBA" id="ARBA00023136"/>
    </source>
</evidence>
<dbReference type="SUPFAM" id="SSF54211">
    <property type="entry name" value="Ribosomal protein S5 domain 2-like"/>
    <property type="match status" value="1"/>
</dbReference>
<feature type="transmembrane region" description="Helical" evidence="13">
    <location>
        <begin position="229"/>
        <end position="249"/>
    </location>
</feature>
<keyword evidence="10 13" id="KW-0472">Membrane</keyword>
<sequence>MELKITCESWLVIFGTLLSILLRCCTTLHPYSGEATPPMYGDYEAQRHWMEVTTNLPINEWYHNTTDNDLNYWGLDYPPLTAYHMYICGQLAGFINENFTKLHDSRGHVKRGSQSLHEKHISGKRQDGEIKKKRLKVTKTLSELKPMSASLSTVLALLYPGVILIDHGLAILATICLLHEHDVLASIFFCLALNYKQMELYHALPFFLYLLSTCVPKPGQNALWGILKLVKIGVTVIVTFAIIWLPFLFNLDDLLQVLHRQFPVARGVFEDKVANVWCALNIVFKFKTRFDNYQMMRVCLFTTLSALFPSSVDLFLRPNLRKFVLALINSSLAFFLFSFQVHEKSILLVAIPVLLYFPYAPFVCFWFLCISVFSMVPLLLKEQLMLAFIALMIFYIVSFRISIEHAYRSSLNTQDGLAQYYTSLLHTLLDIEYKKSMQVDIIKEVVDESDGCGGKFSCIIVSDKFKSKPLLQRHRLVNSVLQEELKTIHAFSQKTFTPEQWEDQKQNSKKNRQQIVASAPGKVILHGEHSVVYGKLAIAASLGLRTKFKLAEISAPNILVLNLPALNFMNTYDLQYNSVLTNFPVFIMRQVFGVHQRLEFS</sequence>
<evidence type="ECO:0000256" key="13">
    <source>
        <dbReference type="SAM" id="Phobius"/>
    </source>
</evidence>
<name>A0ABQ9JVY4_9CUCU</name>
<evidence type="ECO:0000313" key="15">
    <source>
        <dbReference type="EMBL" id="KAJ8982234.1"/>
    </source>
</evidence>
<evidence type="ECO:0000256" key="11">
    <source>
        <dbReference type="ARBA" id="ARBA00032921"/>
    </source>
</evidence>
<evidence type="ECO:0000256" key="1">
    <source>
        <dbReference type="ARBA" id="ARBA00004477"/>
    </source>
</evidence>
<dbReference type="Pfam" id="PF03155">
    <property type="entry name" value="Alg6_Alg8"/>
    <property type="match status" value="1"/>
</dbReference>
<evidence type="ECO:0000256" key="4">
    <source>
        <dbReference type="ARBA" id="ARBA00011937"/>
    </source>
</evidence>
<feature type="transmembrane region" description="Helical" evidence="13">
    <location>
        <begin position="154"/>
        <end position="180"/>
    </location>
</feature>
<proteinExistence type="inferred from homology"/>
<feature type="chain" id="PRO_5046694797" description="dolichyl-P-Glc:Man9GlcNAc2-PP-dolichol alpha-1,3-glucosyltransferase" evidence="14">
    <location>
        <begin position="28"/>
        <end position="601"/>
    </location>
</feature>
<dbReference type="Pfam" id="PF01722">
    <property type="entry name" value="BolA"/>
    <property type="match status" value="1"/>
</dbReference>
<accession>A0ABQ9JVY4</accession>
<evidence type="ECO:0000256" key="6">
    <source>
        <dbReference type="ARBA" id="ARBA00022679"/>
    </source>
</evidence>
<keyword evidence="7 13" id="KW-0812">Transmembrane</keyword>
<organism evidence="15 16">
    <name type="scientific">Molorchus minor</name>
    <dbReference type="NCBI Taxonomy" id="1323400"/>
    <lineage>
        <taxon>Eukaryota</taxon>
        <taxon>Metazoa</taxon>
        <taxon>Ecdysozoa</taxon>
        <taxon>Arthropoda</taxon>
        <taxon>Hexapoda</taxon>
        <taxon>Insecta</taxon>
        <taxon>Pterygota</taxon>
        <taxon>Neoptera</taxon>
        <taxon>Endopterygota</taxon>
        <taxon>Coleoptera</taxon>
        <taxon>Polyphaga</taxon>
        <taxon>Cucujiformia</taxon>
        <taxon>Chrysomeloidea</taxon>
        <taxon>Cerambycidae</taxon>
        <taxon>Lamiinae</taxon>
        <taxon>Monochamini</taxon>
        <taxon>Molorchus</taxon>
    </lineage>
</organism>
<dbReference type="PANTHER" id="PTHR12413">
    <property type="entry name" value="DOLICHYL GLYCOSYLTRANSFERASE"/>
    <property type="match status" value="1"/>
</dbReference>
<evidence type="ECO:0000313" key="16">
    <source>
        <dbReference type="Proteomes" id="UP001162164"/>
    </source>
</evidence>
<dbReference type="InterPro" id="IPR004856">
    <property type="entry name" value="Glyco_trans_ALG6/ALG8"/>
</dbReference>
<evidence type="ECO:0000256" key="7">
    <source>
        <dbReference type="ARBA" id="ARBA00022692"/>
    </source>
</evidence>
<dbReference type="EC" id="2.4.1.267" evidence="4"/>
<dbReference type="Proteomes" id="UP001162164">
    <property type="component" value="Unassembled WGS sequence"/>
</dbReference>
<dbReference type="InterPro" id="IPR002634">
    <property type="entry name" value="BolA"/>
</dbReference>
<protein>
    <recommendedName>
        <fullName evidence="4">dolichyl-P-Glc:Man9GlcNAc2-PP-dolichol alpha-1,3-glucosyltransferase</fullName>
        <ecNumber evidence="4">2.4.1.267</ecNumber>
    </recommendedName>
    <alternativeName>
        <fullName evidence="12">Asparagine-linked glycosylation protein 6 homolog</fullName>
    </alternativeName>
    <alternativeName>
        <fullName evidence="11">Dol-P-Glc:Man(9)GlcNAc(2)-PP-Dol alpha-1,3-glucosyltransferase</fullName>
    </alternativeName>
</protein>
<keyword evidence="8" id="KW-0256">Endoplasmic reticulum</keyword>
<keyword evidence="5" id="KW-0328">Glycosyltransferase</keyword>
<keyword evidence="14" id="KW-0732">Signal</keyword>
<feature type="transmembrane region" description="Helical" evidence="13">
    <location>
        <begin position="200"/>
        <end position="217"/>
    </location>
</feature>
<dbReference type="Gene3D" id="3.10.20.90">
    <property type="entry name" value="Phosphatidylinositol 3-kinase Catalytic Subunit, Chain A, domain 1"/>
    <property type="match status" value="1"/>
</dbReference>
<keyword evidence="16" id="KW-1185">Reference proteome</keyword>
<feature type="transmembrane region" description="Helical" evidence="13">
    <location>
        <begin position="384"/>
        <end position="403"/>
    </location>
</feature>
<evidence type="ECO:0000256" key="3">
    <source>
        <dbReference type="ARBA" id="ARBA00008715"/>
    </source>
</evidence>
<feature type="transmembrane region" description="Helical" evidence="13">
    <location>
        <begin position="295"/>
        <end position="316"/>
    </location>
</feature>
<feature type="transmembrane region" description="Helical" evidence="13">
    <location>
        <begin position="323"/>
        <end position="341"/>
    </location>
</feature>
<comment type="caution">
    <text evidence="15">The sequence shown here is derived from an EMBL/GenBank/DDBJ whole genome shotgun (WGS) entry which is preliminary data.</text>
</comment>
<evidence type="ECO:0000256" key="2">
    <source>
        <dbReference type="ARBA" id="ARBA00004922"/>
    </source>
</evidence>
<evidence type="ECO:0000256" key="12">
    <source>
        <dbReference type="ARBA" id="ARBA00033252"/>
    </source>
</evidence>
<reference evidence="15" key="1">
    <citation type="journal article" date="2023" name="Insect Mol. Biol.">
        <title>Genome sequencing provides insights into the evolution of gene families encoding plant cell wall-degrading enzymes in longhorned beetles.</title>
        <authorList>
            <person name="Shin N.R."/>
            <person name="Okamura Y."/>
            <person name="Kirsch R."/>
            <person name="Pauchet Y."/>
        </authorList>
    </citation>
    <scope>NUCLEOTIDE SEQUENCE</scope>
    <source>
        <strain evidence="15">MMC_N1</strain>
    </source>
</reference>
<dbReference type="SUPFAM" id="SSF82657">
    <property type="entry name" value="BolA-like"/>
    <property type="match status" value="1"/>
</dbReference>
<feature type="transmembrane region" description="Helical" evidence="13">
    <location>
        <begin position="347"/>
        <end position="372"/>
    </location>
</feature>
<dbReference type="Gene3D" id="3.30.230.10">
    <property type="match status" value="1"/>
</dbReference>
<dbReference type="PANTHER" id="PTHR12413:SF1">
    <property type="entry name" value="DOLICHYL PYROPHOSPHATE MAN9GLCNAC2 ALPHA-1,3-GLUCOSYLTRANSFERASE"/>
    <property type="match status" value="1"/>
</dbReference>
<feature type="signal peptide" evidence="14">
    <location>
        <begin position="1"/>
        <end position="27"/>
    </location>
</feature>
<evidence type="ECO:0000256" key="14">
    <source>
        <dbReference type="SAM" id="SignalP"/>
    </source>
</evidence>
<dbReference type="EMBL" id="JAPWTJ010000139">
    <property type="protein sequence ID" value="KAJ8982234.1"/>
    <property type="molecule type" value="Genomic_DNA"/>
</dbReference>
<gene>
    <name evidence="15" type="ORF">NQ317_013536</name>
</gene>
<dbReference type="InterPro" id="IPR014721">
    <property type="entry name" value="Ribsml_uS5_D2-typ_fold_subgr"/>
</dbReference>
<evidence type="ECO:0000256" key="8">
    <source>
        <dbReference type="ARBA" id="ARBA00022824"/>
    </source>
</evidence>
<comment type="similarity">
    <text evidence="3">Belongs to the ALG6/ALG8 glucosyltransferase family.</text>
</comment>